<sequence length="364" mass="38038">MSGSRIWKLLAGAVMCCAAFAFGKTECRAEEYTYTATFYPGNHGSFQGTEQVTVDNSSSGSSWEITGEGDVIRVSGLKAGDIVSFDAAYEGAVKLEEGSRYYVKGIRVSGRDNSTVDTSAFQVEGDRDYVVAYGIKGDLTSYVVNYQDENGNALAPSRTYYGNVGDKPVIAFLYVEGYQPQAYNLTKTLSKNEAENVFTFTYRRRPAAPAGGNEGGETGGGTGTPGTGTEGTGTGAGAGNEIPAAGAGNGAPGTTVVTPGGQGGTPQTPGGEQEGVQPPSNAGGELQDPDQNPGGENPEVPQDVVDLDEGEVPLAGMDEKQDHSFRFPVWGSLCIAAAGAVALGAVLWFMLVRRKKEKAEDDRL</sequence>
<organism evidence="4 5">
    <name type="scientific">Acetatifactor muris</name>
    <dbReference type="NCBI Taxonomy" id="879566"/>
    <lineage>
        <taxon>Bacteria</taxon>
        <taxon>Bacillati</taxon>
        <taxon>Bacillota</taxon>
        <taxon>Clostridia</taxon>
        <taxon>Lachnospirales</taxon>
        <taxon>Lachnospiraceae</taxon>
        <taxon>Acetatifactor</taxon>
    </lineage>
</organism>
<evidence type="ECO:0000313" key="4">
    <source>
        <dbReference type="EMBL" id="SOY29287.1"/>
    </source>
</evidence>
<keyword evidence="2" id="KW-0812">Transmembrane</keyword>
<protein>
    <recommendedName>
        <fullName evidence="6">MucBP domain-containing protein</fullName>
    </recommendedName>
</protein>
<dbReference type="EMBL" id="OFSM01000009">
    <property type="protein sequence ID" value="SOY29287.1"/>
    <property type="molecule type" value="Genomic_DNA"/>
</dbReference>
<gene>
    <name evidence="4" type="ORF">AMURIS_02002</name>
</gene>
<feature type="chain" id="PRO_5038641109" description="MucBP domain-containing protein" evidence="3">
    <location>
        <begin position="22"/>
        <end position="364"/>
    </location>
</feature>
<feature type="compositionally biased region" description="Gly residues" evidence="1">
    <location>
        <begin position="212"/>
        <end position="238"/>
    </location>
</feature>
<keyword evidence="2" id="KW-1133">Transmembrane helix</keyword>
<dbReference type="AlphaFoldDB" id="A0A2K4ZFN8"/>
<feature type="transmembrane region" description="Helical" evidence="2">
    <location>
        <begin position="329"/>
        <end position="351"/>
    </location>
</feature>
<evidence type="ECO:0000313" key="5">
    <source>
        <dbReference type="Proteomes" id="UP000236311"/>
    </source>
</evidence>
<evidence type="ECO:0000256" key="3">
    <source>
        <dbReference type="SAM" id="SignalP"/>
    </source>
</evidence>
<reference evidence="4 5" key="1">
    <citation type="submission" date="2018-01" db="EMBL/GenBank/DDBJ databases">
        <authorList>
            <person name="Gaut B.S."/>
            <person name="Morton B.R."/>
            <person name="Clegg M.T."/>
            <person name="Duvall M.R."/>
        </authorList>
    </citation>
    <scope>NUCLEOTIDE SEQUENCE [LARGE SCALE GENOMIC DNA]</scope>
    <source>
        <strain evidence="4">GP69</strain>
    </source>
</reference>
<evidence type="ECO:0000256" key="2">
    <source>
        <dbReference type="SAM" id="Phobius"/>
    </source>
</evidence>
<proteinExistence type="predicted"/>
<accession>A0A2K4ZFN8</accession>
<keyword evidence="2" id="KW-0472">Membrane</keyword>
<feature type="region of interest" description="Disordered" evidence="1">
    <location>
        <begin position="202"/>
        <end position="303"/>
    </location>
</feature>
<keyword evidence="3" id="KW-0732">Signal</keyword>
<feature type="compositionally biased region" description="Low complexity" evidence="1">
    <location>
        <begin position="239"/>
        <end position="275"/>
    </location>
</feature>
<keyword evidence="5" id="KW-1185">Reference proteome</keyword>
<feature type="signal peptide" evidence="3">
    <location>
        <begin position="1"/>
        <end position="21"/>
    </location>
</feature>
<dbReference type="Proteomes" id="UP000236311">
    <property type="component" value="Unassembled WGS sequence"/>
</dbReference>
<name>A0A2K4ZFN8_9FIRM</name>
<evidence type="ECO:0000256" key="1">
    <source>
        <dbReference type="SAM" id="MobiDB-lite"/>
    </source>
</evidence>
<dbReference type="Gene3D" id="3.10.20.320">
    <property type="entry name" value="Putative peptidoglycan bound protein (lpxtg motif)"/>
    <property type="match status" value="1"/>
</dbReference>
<evidence type="ECO:0008006" key="6">
    <source>
        <dbReference type="Google" id="ProtNLM"/>
    </source>
</evidence>
<dbReference type="RefSeq" id="WP_103239395.1">
    <property type="nucleotide sequence ID" value="NZ_JANJZD010000009.1"/>
</dbReference>